<dbReference type="Proteomes" id="UP000824214">
    <property type="component" value="Unassembled WGS sequence"/>
</dbReference>
<dbReference type="Pfam" id="PF01872">
    <property type="entry name" value="RibD_C"/>
    <property type="match status" value="1"/>
</dbReference>
<accession>A0A9D2LZ41</accession>
<gene>
    <name evidence="2" type="ORF">H9942_10355</name>
</gene>
<dbReference type="GO" id="GO:0008703">
    <property type="term" value="F:5-amino-6-(5-phosphoribosylamino)uracil reductase activity"/>
    <property type="evidence" value="ECO:0007669"/>
    <property type="project" value="InterPro"/>
</dbReference>
<name>A0A9D2LZ41_9FIRM</name>
<dbReference type="AlphaFoldDB" id="A0A9D2LZ41"/>
<organism evidence="2 3">
    <name type="scientific">Candidatus Acutalibacter ornithocaccae</name>
    <dbReference type="NCBI Taxonomy" id="2838416"/>
    <lineage>
        <taxon>Bacteria</taxon>
        <taxon>Bacillati</taxon>
        <taxon>Bacillota</taxon>
        <taxon>Clostridia</taxon>
        <taxon>Eubacteriales</taxon>
        <taxon>Acutalibacteraceae</taxon>
        <taxon>Acutalibacter</taxon>
    </lineage>
</organism>
<protein>
    <submittedName>
        <fullName evidence="2">Dihydrofolate reductase family protein</fullName>
    </submittedName>
</protein>
<dbReference type="GO" id="GO:0009231">
    <property type="term" value="P:riboflavin biosynthetic process"/>
    <property type="evidence" value="ECO:0007669"/>
    <property type="project" value="InterPro"/>
</dbReference>
<evidence type="ECO:0000313" key="2">
    <source>
        <dbReference type="EMBL" id="HJB38445.1"/>
    </source>
</evidence>
<evidence type="ECO:0000259" key="1">
    <source>
        <dbReference type="Pfam" id="PF01872"/>
    </source>
</evidence>
<dbReference type="InterPro" id="IPR002734">
    <property type="entry name" value="RibDG_C"/>
</dbReference>
<reference evidence="2" key="2">
    <citation type="submission" date="2021-04" db="EMBL/GenBank/DDBJ databases">
        <authorList>
            <person name="Gilroy R."/>
        </authorList>
    </citation>
    <scope>NUCLEOTIDE SEQUENCE</scope>
    <source>
        <strain evidence="2">ChiBcolR8-3208</strain>
    </source>
</reference>
<sequence>MATSLFKMPFDPERLKVQRIYQSPELSHCQVETMTCPKIQEIYGDLKFLELHEDRPCTYTSLVTSIDGRIAFTDAPQGPLIAKKNKYDPAGADTDWFILNMLRAVSDGVMLGAGTMNAEADYTCHVFDQDMEDMRIANGKNPVPWNIVTSLDATDIPFDHILFRSPEVPVMISTSRKGAALVKENLKNDAYFVDAPTLEDVTEELIQGMKENADKVLVIGTGDTAPDSKVALYVLKKFGIDRLLVETPSYMHYLVSQKMMDELFFNYSCIYVGGQALTIGKFGKEFTSQDHPHTRMLSIHTHSDHFFYLRHKLLYD</sequence>
<dbReference type="SUPFAM" id="SSF53597">
    <property type="entry name" value="Dihydrofolate reductase-like"/>
    <property type="match status" value="1"/>
</dbReference>
<dbReference type="InterPro" id="IPR024072">
    <property type="entry name" value="DHFR-like_dom_sf"/>
</dbReference>
<evidence type="ECO:0000313" key="3">
    <source>
        <dbReference type="Proteomes" id="UP000824214"/>
    </source>
</evidence>
<comment type="caution">
    <text evidence="2">The sequence shown here is derived from an EMBL/GenBank/DDBJ whole genome shotgun (WGS) entry which is preliminary data.</text>
</comment>
<dbReference type="EMBL" id="DWXZ01000219">
    <property type="protein sequence ID" value="HJB38445.1"/>
    <property type="molecule type" value="Genomic_DNA"/>
</dbReference>
<reference evidence="2" key="1">
    <citation type="journal article" date="2021" name="PeerJ">
        <title>Extensive microbial diversity within the chicken gut microbiome revealed by metagenomics and culture.</title>
        <authorList>
            <person name="Gilroy R."/>
            <person name="Ravi A."/>
            <person name="Getino M."/>
            <person name="Pursley I."/>
            <person name="Horton D.L."/>
            <person name="Alikhan N.F."/>
            <person name="Baker D."/>
            <person name="Gharbi K."/>
            <person name="Hall N."/>
            <person name="Watson M."/>
            <person name="Adriaenssens E.M."/>
            <person name="Foster-Nyarko E."/>
            <person name="Jarju S."/>
            <person name="Secka A."/>
            <person name="Antonio M."/>
            <person name="Oren A."/>
            <person name="Chaudhuri R.R."/>
            <person name="La Ragione R."/>
            <person name="Hildebrand F."/>
            <person name="Pallen M.J."/>
        </authorList>
    </citation>
    <scope>NUCLEOTIDE SEQUENCE</scope>
    <source>
        <strain evidence="2">ChiBcolR8-3208</strain>
    </source>
</reference>
<feature type="domain" description="Bacterial bifunctional deaminase-reductase C-terminal" evidence="1">
    <location>
        <begin position="62"/>
        <end position="279"/>
    </location>
</feature>
<proteinExistence type="predicted"/>
<dbReference type="Gene3D" id="3.40.430.10">
    <property type="entry name" value="Dihydrofolate Reductase, subunit A"/>
    <property type="match status" value="1"/>
</dbReference>